<dbReference type="EMBL" id="JBHSED010000003">
    <property type="protein sequence ID" value="MFC4302379.1"/>
    <property type="molecule type" value="Genomic_DNA"/>
</dbReference>
<evidence type="ECO:0000256" key="8">
    <source>
        <dbReference type="SAM" id="Phobius"/>
    </source>
</evidence>
<feature type="transmembrane region" description="Helical" evidence="8">
    <location>
        <begin position="102"/>
        <end position="118"/>
    </location>
</feature>
<gene>
    <name evidence="9" type="ORF">ACFO1S_02845</name>
</gene>
<evidence type="ECO:0000256" key="6">
    <source>
        <dbReference type="ARBA" id="ARBA00022989"/>
    </source>
</evidence>
<comment type="caution">
    <text evidence="9">The sequence shown here is derived from an EMBL/GenBank/DDBJ whole genome shotgun (WGS) entry which is preliminary data.</text>
</comment>
<evidence type="ECO:0000313" key="9">
    <source>
        <dbReference type="EMBL" id="MFC4302379.1"/>
    </source>
</evidence>
<keyword evidence="4 8" id="KW-0812">Transmembrane</keyword>
<proteinExistence type="predicted"/>
<keyword evidence="5" id="KW-0378">Hydrolase</keyword>
<evidence type="ECO:0000256" key="1">
    <source>
        <dbReference type="ARBA" id="ARBA00022475"/>
    </source>
</evidence>
<keyword evidence="6 8" id="KW-1133">Transmembrane helix</keyword>
<evidence type="ECO:0000256" key="7">
    <source>
        <dbReference type="ARBA" id="ARBA00023136"/>
    </source>
</evidence>
<accession>A0ABV8S7B9</accession>
<feature type="transmembrane region" description="Helical" evidence="8">
    <location>
        <begin position="29"/>
        <end position="48"/>
    </location>
</feature>
<evidence type="ECO:0000256" key="3">
    <source>
        <dbReference type="ARBA" id="ARBA00022670"/>
    </source>
</evidence>
<keyword evidence="3" id="KW-0645">Protease</keyword>
<dbReference type="RefSeq" id="WP_204600754.1">
    <property type="nucleotide sequence ID" value="NZ_JBHSED010000003.1"/>
</dbReference>
<dbReference type="SMART" id="SM00793">
    <property type="entry name" value="AgrB"/>
    <property type="match status" value="1"/>
</dbReference>
<evidence type="ECO:0000256" key="4">
    <source>
        <dbReference type="ARBA" id="ARBA00022692"/>
    </source>
</evidence>
<sequence>MIEAVSERISDYVYRHNDRKHVSKEVMRYALISILTNVATVILSLLIGLMNGKFQETCLALLVIGVLRYLAGGHHLKSPVLCILASSAAVAVVPYITLNTPVLLAFTLVSALLVWRYAPVDFKNHTLLSDRRLKVMKLIALVLVLSNFLIQSDILAVSWMIVALTLLPYKGGEIR</sequence>
<protein>
    <submittedName>
        <fullName evidence="9">Accessory gene regulator ArgB-like protein</fullName>
    </submittedName>
</protein>
<feature type="transmembrane region" description="Helical" evidence="8">
    <location>
        <begin position="138"/>
        <end position="167"/>
    </location>
</feature>
<keyword evidence="2" id="KW-0673">Quorum sensing</keyword>
<reference evidence="10" key="1">
    <citation type="journal article" date="2019" name="Int. J. Syst. Evol. Microbiol.">
        <title>The Global Catalogue of Microorganisms (GCM) 10K type strain sequencing project: providing services to taxonomists for standard genome sequencing and annotation.</title>
        <authorList>
            <consortium name="The Broad Institute Genomics Platform"/>
            <consortium name="The Broad Institute Genome Sequencing Center for Infectious Disease"/>
            <person name="Wu L."/>
            <person name="Ma J."/>
        </authorList>
    </citation>
    <scope>NUCLEOTIDE SEQUENCE [LARGE SCALE GENOMIC DNA]</scope>
    <source>
        <strain evidence="10">CGMCC 4.1641</strain>
    </source>
</reference>
<dbReference type="Proteomes" id="UP001595755">
    <property type="component" value="Unassembled WGS sequence"/>
</dbReference>
<organism evidence="9 10">
    <name type="scientific">Cohnella boryungensis</name>
    <dbReference type="NCBI Taxonomy" id="768479"/>
    <lineage>
        <taxon>Bacteria</taxon>
        <taxon>Bacillati</taxon>
        <taxon>Bacillota</taxon>
        <taxon>Bacilli</taxon>
        <taxon>Bacillales</taxon>
        <taxon>Paenibacillaceae</taxon>
        <taxon>Cohnella</taxon>
    </lineage>
</organism>
<keyword evidence="10" id="KW-1185">Reference proteome</keyword>
<evidence type="ECO:0000256" key="5">
    <source>
        <dbReference type="ARBA" id="ARBA00022801"/>
    </source>
</evidence>
<keyword evidence="1" id="KW-1003">Cell membrane</keyword>
<evidence type="ECO:0000256" key="2">
    <source>
        <dbReference type="ARBA" id="ARBA00022654"/>
    </source>
</evidence>
<dbReference type="Pfam" id="PF04647">
    <property type="entry name" value="AgrB"/>
    <property type="match status" value="1"/>
</dbReference>
<evidence type="ECO:0000313" key="10">
    <source>
        <dbReference type="Proteomes" id="UP001595755"/>
    </source>
</evidence>
<dbReference type="InterPro" id="IPR006741">
    <property type="entry name" value="AgrB"/>
</dbReference>
<keyword evidence="7 8" id="KW-0472">Membrane</keyword>
<name>A0ABV8S7B9_9BACL</name>